<evidence type="ECO:0000313" key="6">
    <source>
        <dbReference type="Proteomes" id="UP001500822"/>
    </source>
</evidence>
<dbReference type="InterPro" id="IPR003593">
    <property type="entry name" value="AAA+_ATPase"/>
</dbReference>
<dbReference type="PANTHER" id="PTHR42794:SF2">
    <property type="entry name" value="ABC TRANSPORTER ATP-BINDING PROTEIN"/>
    <property type="match status" value="1"/>
</dbReference>
<feature type="region of interest" description="Disordered" evidence="3">
    <location>
        <begin position="262"/>
        <end position="289"/>
    </location>
</feature>
<dbReference type="GO" id="GO:0005524">
    <property type="term" value="F:ATP binding"/>
    <property type="evidence" value="ECO:0007669"/>
    <property type="project" value="UniProtKB-KW"/>
</dbReference>
<keyword evidence="1" id="KW-0547">Nucleotide-binding</keyword>
<accession>A0ABP8Z9B1</accession>
<dbReference type="Pfam" id="PF00005">
    <property type="entry name" value="ABC_tran"/>
    <property type="match status" value="1"/>
</dbReference>
<dbReference type="InterPro" id="IPR027417">
    <property type="entry name" value="P-loop_NTPase"/>
</dbReference>
<dbReference type="InterPro" id="IPR003439">
    <property type="entry name" value="ABC_transporter-like_ATP-bd"/>
</dbReference>
<dbReference type="RefSeq" id="WP_345313446.1">
    <property type="nucleotide sequence ID" value="NZ_BAABIE010000008.1"/>
</dbReference>
<dbReference type="PANTHER" id="PTHR42794">
    <property type="entry name" value="HEMIN IMPORT ATP-BINDING PROTEIN HMUV"/>
    <property type="match status" value="1"/>
</dbReference>
<evidence type="ECO:0000256" key="3">
    <source>
        <dbReference type="SAM" id="MobiDB-lite"/>
    </source>
</evidence>
<dbReference type="PROSITE" id="PS00211">
    <property type="entry name" value="ABC_TRANSPORTER_1"/>
    <property type="match status" value="1"/>
</dbReference>
<organism evidence="5 6">
    <name type="scientific">Gordonia alkaliphila</name>
    <dbReference type="NCBI Taxonomy" id="1053547"/>
    <lineage>
        <taxon>Bacteria</taxon>
        <taxon>Bacillati</taxon>
        <taxon>Actinomycetota</taxon>
        <taxon>Actinomycetes</taxon>
        <taxon>Mycobacteriales</taxon>
        <taxon>Gordoniaceae</taxon>
        <taxon>Gordonia</taxon>
    </lineage>
</organism>
<dbReference type="PROSITE" id="PS50893">
    <property type="entry name" value="ABC_TRANSPORTER_2"/>
    <property type="match status" value="1"/>
</dbReference>
<sequence length="289" mass="30595">MSAPDVVTCRGLTVVRSGRTVVDAVDLTVTQGEWVSMIGPNGAGKTTLLHALAGLLPAGTSVEGEVTVAGRRIGRSKRREIARMIAIMPQRPVVPDGVTVRELIALGRTPHVPRFGVEGPRDRKVVADVVDRLGLGPLADRVASTLSGGELQRAVLGRALAQQPKVLLLDEPTSALDIGRQQQVLDLVEHMRRDDGITVVAAMHDLSLAAVYGERMILLSDGRALADGSPTEVLNPELIGEVYGARVDVVLHDGVPVVLPLRTERPASDRAEDAEEAEPATPPGTEVSS</sequence>
<dbReference type="Proteomes" id="UP001500822">
    <property type="component" value="Unassembled WGS sequence"/>
</dbReference>
<dbReference type="SMART" id="SM00382">
    <property type="entry name" value="AAA"/>
    <property type="match status" value="1"/>
</dbReference>
<dbReference type="CDD" id="cd03214">
    <property type="entry name" value="ABC_Iron-Siderophores_B12_Hemin"/>
    <property type="match status" value="1"/>
</dbReference>
<comment type="caution">
    <text evidence="5">The sequence shown here is derived from an EMBL/GenBank/DDBJ whole genome shotgun (WGS) entry which is preliminary data.</text>
</comment>
<evidence type="ECO:0000259" key="4">
    <source>
        <dbReference type="PROSITE" id="PS50893"/>
    </source>
</evidence>
<dbReference type="SUPFAM" id="SSF52540">
    <property type="entry name" value="P-loop containing nucleoside triphosphate hydrolases"/>
    <property type="match status" value="1"/>
</dbReference>
<reference evidence="6" key="1">
    <citation type="journal article" date="2019" name="Int. J. Syst. Evol. Microbiol.">
        <title>The Global Catalogue of Microorganisms (GCM) 10K type strain sequencing project: providing services to taxonomists for standard genome sequencing and annotation.</title>
        <authorList>
            <consortium name="The Broad Institute Genomics Platform"/>
            <consortium name="The Broad Institute Genome Sequencing Center for Infectious Disease"/>
            <person name="Wu L."/>
            <person name="Ma J."/>
        </authorList>
    </citation>
    <scope>NUCLEOTIDE SEQUENCE [LARGE SCALE GENOMIC DNA]</scope>
    <source>
        <strain evidence="6">JCM 18077</strain>
    </source>
</reference>
<dbReference type="EMBL" id="BAABIE010000008">
    <property type="protein sequence ID" value="GAA4750148.1"/>
    <property type="molecule type" value="Genomic_DNA"/>
</dbReference>
<protein>
    <submittedName>
        <fullName evidence="5">ABC transporter ATP-binding protein</fullName>
    </submittedName>
</protein>
<proteinExistence type="predicted"/>
<evidence type="ECO:0000256" key="1">
    <source>
        <dbReference type="ARBA" id="ARBA00022741"/>
    </source>
</evidence>
<evidence type="ECO:0000256" key="2">
    <source>
        <dbReference type="ARBA" id="ARBA00022840"/>
    </source>
</evidence>
<name>A0ABP8Z9B1_9ACTN</name>
<feature type="domain" description="ABC transporter" evidence="4">
    <location>
        <begin position="7"/>
        <end position="246"/>
    </location>
</feature>
<evidence type="ECO:0000313" key="5">
    <source>
        <dbReference type="EMBL" id="GAA4750148.1"/>
    </source>
</evidence>
<feature type="compositionally biased region" description="Basic and acidic residues" evidence="3">
    <location>
        <begin position="262"/>
        <end position="271"/>
    </location>
</feature>
<gene>
    <name evidence="5" type="ORF">GCM10023217_20710</name>
</gene>
<dbReference type="Gene3D" id="3.40.50.300">
    <property type="entry name" value="P-loop containing nucleotide triphosphate hydrolases"/>
    <property type="match status" value="1"/>
</dbReference>
<keyword evidence="2 5" id="KW-0067">ATP-binding</keyword>
<dbReference type="InterPro" id="IPR017871">
    <property type="entry name" value="ABC_transporter-like_CS"/>
</dbReference>
<keyword evidence="6" id="KW-1185">Reference proteome</keyword>